<dbReference type="GO" id="GO:0009279">
    <property type="term" value="C:cell outer membrane"/>
    <property type="evidence" value="ECO:0007669"/>
    <property type="project" value="UniProtKB-SubCell"/>
</dbReference>
<dbReference type="PRINTS" id="PR00184">
    <property type="entry name" value="NEISSPPORIN"/>
</dbReference>
<sequence>MNIKRKLTVVAVSALACGAAHAQSSSVTLYGVIDVGLDFTNNSGGKQLYHMQDGTYDGIYGSRWGLKGEEDLGGGLKAIFKLENGFNVVNGTLAQGGREFGRQAWVGVSDARLGTVTLGRQYDSVVDYFQSVTMTGNWGGLAWHANDIDNSANSFRVNNAVKYASPDIHGLTFGGLMALTNANTEGTSKIGLWSGGAGYTAGNLNIGAAYLFAKSPGTFLSEGSYQPNTTGAAVGATGVFSYVGQPSNEQVVAVGGTYKLGDAMLGLDYSNVKFDRANGSTATVKFNTYEAWGQYRFNPATTLALGYEFTDGDIGYSSAAPKYHQINLMADYQLSKRTEVYLSAAYQIAAGASQPADIFEGVTGTASSTNHQVALRVGMVQKF</sequence>
<dbReference type="RefSeq" id="WP_087643251.1">
    <property type="nucleotide sequence ID" value="NZ_FCON02000007.1"/>
</dbReference>
<evidence type="ECO:0000313" key="13">
    <source>
        <dbReference type="EMBL" id="SAL23820.1"/>
    </source>
</evidence>
<dbReference type="Pfam" id="PF13609">
    <property type="entry name" value="Porin_4"/>
    <property type="match status" value="1"/>
</dbReference>
<evidence type="ECO:0000313" key="14">
    <source>
        <dbReference type="Proteomes" id="UP000054770"/>
    </source>
</evidence>
<evidence type="ECO:0000256" key="3">
    <source>
        <dbReference type="ARBA" id="ARBA00022448"/>
    </source>
</evidence>
<evidence type="ECO:0000259" key="12">
    <source>
        <dbReference type="Pfam" id="PF13609"/>
    </source>
</evidence>
<dbReference type="PROSITE" id="PS51257">
    <property type="entry name" value="PROKAR_LIPOPROTEIN"/>
    <property type="match status" value="1"/>
</dbReference>
<evidence type="ECO:0000256" key="8">
    <source>
        <dbReference type="ARBA" id="ARBA00023114"/>
    </source>
</evidence>
<dbReference type="GO" id="GO:0015288">
    <property type="term" value="F:porin activity"/>
    <property type="evidence" value="ECO:0007669"/>
    <property type="project" value="UniProtKB-KW"/>
</dbReference>
<dbReference type="InterPro" id="IPR050298">
    <property type="entry name" value="Gram-neg_bact_OMP"/>
</dbReference>
<dbReference type="GO" id="GO:0034220">
    <property type="term" value="P:monoatomic ion transmembrane transport"/>
    <property type="evidence" value="ECO:0007669"/>
    <property type="project" value="InterPro"/>
</dbReference>
<comment type="subunit">
    <text evidence="2">Homotrimer.</text>
</comment>
<dbReference type="AlphaFoldDB" id="A0A158FXE8"/>
<evidence type="ECO:0000256" key="10">
    <source>
        <dbReference type="ARBA" id="ARBA00023237"/>
    </source>
</evidence>
<dbReference type="InterPro" id="IPR023614">
    <property type="entry name" value="Porin_dom_sf"/>
</dbReference>
<dbReference type="PANTHER" id="PTHR34501:SF9">
    <property type="entry name" value="MAJOR OUTER MEMBRANE PROTEIN P.IA"/>
    <property type="match status" value="1"/>
</dbReference>
<evidence type="ECO:0000256" key="6">
    <source>
        <dbReference type="ARBA" id="ARBA00022729"/>
    </source>
</evidence>
<keyword evidence="10" id="KW-0998">Cell outer membrane</keyword>
<name>A0A158FXE8_9BURK</name>
<dbReference type="InterPro" id="IPR002299">
    <property type="entry name" value="Porin_Neis"/>
</dbReference>
<proteinExistence type="predicted"/>
<keyword evidence="5" id="KW-0812">Transmembrane</keyword>
<feature type="domain" description="Porin" evidence="12">
    <location>
        <begin position="11"/>
        <end position="346"/>
    </location>
</feature>
<reference evidence="13" key="1">
    <citation type="submission" date="2016-01" db="EMBL/GenBank/DDBJ databases">
        <authorList>
            <person name="Peeters C."/>
        </authorList>
    </citation>
    <scope>NUCLEOTIDE SEQUENCE [LARGE SCALE GENOMIC DNA]</scope>
    <source>
        <strain evidence="13">LMG 22940</strain>
    </source>
</reference>
<feature type="signal peptide" evidence="11">
    <location>
        <begin position="1"/>
        <end position="22"/>
    </location>
</feature>
<keyword evidence="14" id="KW-1185">Reference proteome</keyword>
<keyword evidence="9" id="KW-0472">Membrane</keyword>
<comment type="subcellular location">
    <subcellularLocation>
        <location evidence="1">Cell outer membrane</location>
        <topology evidence="1">Multi-pass membrane protein</topology>
    </subcellularLocation>
</comment>
<keyword evidence="4" id="KW-1134">Transmembrane beta strand</keyword>
<dbReference type="Gene3D" id="2.40.160.10">
    <property type="entry name" value="Porin"/>
    <property type="match status" value="1"/>
</dbReference>
<comment type="caution">
    <text evidence="13">The sequence shown here is derived from an EMBL/GenBank/DDBJ whole genome shotgun (WGS) entry which is preliminary data.</text>
</comment>
<dbReference type="InterPro" id="IPR033900">
    <property type="entry name" value="Gram_neg_porin_domain"/>
</dbReference>
<dbReference type="Proteomes" id="UP000054770">
    <property type="component" value="Unassembled WGS sequence"/>
</dbReference>
<keyword evidence="7" id="KW-0406">Ion transport</keyword>
<protein>
    <submittedName>
        <fullName evidence="13">Outer membrane porin</fullName>
    </submittedName>
</protein>
<dbReference type="GO" id="GO:0046930">
    <property type="term" value="C:pore complex"/>
    <property type="evidence" value="ECO:0007669"/>
    <property type="project" value="UniProtKB-KW"/>
</dbReference>
<gene>
    <name evidence="13" type="ORF">AWB68_01009</name>
</gene>
<evidence type="ECO:0000256" key="9">
    <source>
        <dbReference type="ARBA" id="ARBA00023136"/>
    </source>
</evidence>
<keyword evidence="6 11" id="KW-0732">Signal</keyword>
<keyword evidence="8" id="KW-0626">Porin</keyword>
<evidence type="ECO:0000256" key="4">
    <source>
        <dbReference type="ARBA" id="ARBA00022452"/>
    </source>
</evidence>
<evidence type="ECO:0000256" key="1">
    <source>
        <dbReference type="ARBA" id="ARBA00004571"/>
    </source>
</evidence>
<dbReference type="InterPro" id="IPR001702">
    <property type="entry name" value="Porin_Gram-ve"/>
</dbReference>
<dbReference type="CDD" id="cd00342">
    <property type="entry name" value="gram_neg_porins"/>
    <property type="match status" value="1"/>
</dbReference>
<evidence type="ECO:0000256" key="7">
    <source>
        <dbReference type="ARBA" id="ARBA00023065"/>
    </source>
</evidence>
<accession>A0A158FXE8</accession>
<dbReference type="SUPFAM" id="SSF56935">
    <property type="entry name" value="Porins"/>
    <property type="match status" value="1"/>
</dbReference>
<evidence type="ECO:0000256" key="11">
    <source>
        <dbReference type="SAM" id="SignalP"/>
    </source>
</evidence>
<dbReference type="EMBL" id="FCON02000007">
    <property type="protein sequence ID" value="SAL23820.1"/>
    <property type="molecule type" value="Genomic_DNA"/>
</dbReference>
<keyword evidence="3" id="KW-0813">Transport</keyword>
<evidence type="ECO:0000256" key="2">
    <source>
        <dbReference type="ARBA" id="ARBA00011233"/>
    </source>
</evidence>
<feature type="chain" id="PRO_5011116272" evidence="11">
    <location>
        <begin position="23"/>
        <end position="383"/>
    </location>
</feature>
<organism evidence="13 14">
    <name type="scientific">Caballeronia choica</name>
    <dbReference type="NCBI Taxonomy" id="326476"/>
    <lineage>
        <taxon>Bacteria</taxon>
        <taxon>Pseudomonadati</taxon>
        <taxon>Pseudomonadota</taxon>
        <taxon>Betaproteobacteria</taxon>
        <taxon>Burkholderiales</taxon>
        <taxon>Burkholderiaceae</taxon>
        <taxon>Caballeronia</taxon>
    </lineage>
</organism>
<evidence type="ECO:0000256" key="5">
    <source>
        <dbReference type="ARBA" id="ARBA00022692"/>
    </source>
</evidence>
<dbReference type="PRINTS" id="PR00182">
    <property type="entry name" value="ECOLNEIPORIN"/>
</dbReference>
<dbReference type="PANTHER" id="PTHR34501">
    <property type="entry name" value="PROTEIN YDDL-RELATED"/>
    <property type="match status" value="1"/>
</dbReference>
<dbReference type="OrthoDB" id="8982743at2"/>